<gene>
    <name evidence="1" type="ORF">TRUGW13939_05110</name>
</gene>
<dbReference type="GeneID" id="55992608"/>
<reference evidence="2" key="1">
    <citation type="submission" date="2020-06" db="EMBL/GenBank/DDBJ databases">
        <title>A chromosome-scale genome assembly of Talaromyces rugulosus W13939.</title>
        <authorList>
            <person name="Wang B."/>
            <person name="Guo L."/>
            <person name="Ye K."/>
            <person name="Wang L."/>
        </authorList>
    </citation>
    <scope>NUCLEOTIDE SEQUENCE [LARGE SCALE GENOMIC DNA]</scope>
    <source>
        <strain evidence="2">W13939</strain>
    </source>
</reference>
<protein>
    <recommendedName>
        <fullName evidence="3">HNH nuclease domain-containing protein</fullName>
    </recommendedName>
</protein>
<organism evidence="1 2">
    <name type="scientific">Talaromyces rugulosus</name>
    <name type="common">Penicillium rugulosum</name>
    <dbReference type="NCBI Taxonomy" id="121627"/>
    <lineage>
        <taxon>Eukaryota</taxon>
        <taxon>Fungi</taxon>
        <taxon>Dikarya</taxon>
        <taxon>Ascomycota</taxon>
        <taxon>Pezizomycotina</taxon>
        <taxon>Eurotiomycetes</taxon>
        <taxon>Eurotiomycetidae</taxon>
        <taxon>Eurotiales</taxon>
        <taxon>Trichocomaceae</taxon>
        <taxon>Talaromyces</taxon>
        <taxon>Talaromyces sect. Islandici</taxon>
    </lineage>
</organism>
<dbReference type="EMBL" id="CP055900">
    <property type="protein sequence ID" value="QKX57990.1"/>
    <property type="molecule type" value="Genomic_DNA"/>
</dbReference>
<dbReference type="RefSeq" id="XP_035344168.1">
    <property type="nucleotide sequence ID" value="XM_035488275.1"/>
</dbReference>
<dbReference type="OrthoDB" id="4227371at2759"/>
<dbReference type="KEGG" id="trg:TRUGW13939_05110"/>
<evidence type="ECO:0008006" key="3">
    <source>
        <dbReference type="Google" id="ProtNLM"/>
    </source>
</evidence>
<evidence type="ECO:0000313" key="2">
    <source>
        <dbReference type="Proteomes" id="UP000509510"/>
    </source>
</evidence>
<dbReference type="AlphaFoldDB" id="A0A7H8QVF3"/>
<accession>A0A7H8QVF3</accession>
<keyword evidence="2" id="KW-1185">Reference proteome</keyword>
<dbReference type="Proteomes" id="UP000509510">
    <property type="component" value="Chromosome III"/>
</dbReference>
<evidence type="ECO:0000313" key="1">
    <source>
        <dbReference type="EMBL" id="QKX57990.1"/>
    </source>
</evidence>
<name>A0A7H8QVF3_TALRU</name>
<sequence>MDDDAARPSLRTSLRIGPNNAYLHNRPDLGSCLICSGEEVVMTTDDPVNRPLPNYNILEMQWFLQRVCAIAAAAEIDDDLEDGDFFEDAGSYDETVIDE</sequence>
<proteinExistence type="predicted"/>